<protein>
    <submittedName>
        <fullName evidence="1">Accessory Sec system protein Asp1</fullName>
    </submittedName>
</protein>
<evidence type="ECO:0000313" key="2">
    <source>
        <dbReference type="Proteomes" id="UP000193206"/>
    </source>
</evidence>
<reference evidence="1 2" key="1">
    <citation type="journal article" date="2016" name="Eur. J. Clin. Microbiol. Infect. Dis.">
        <title>Whole genome sequencing as a tool for phylogenetic analysis of clinical strains of Mitis group streptococci.</title>
        <authorList>
            <person name="Rasmussen L.H."/>
            <person name="Dargis R."/>
            <person name="Hojholt K."/>
            <person name="Christensen J.J."/>
            <person name="Skovgaard O."/>
            <person name="Justesen U.S."/>
            <person name="Rosenvinge F.S."/>
            <person name="Moser C."/>
            <person name="Lukjancenko O."/>
            <person name="Rasmussen S."/>
            <person name="Nielsen X.C."/>
        </authorList>
    </citation>
    <scope>NUCLEOTIDE SEQUENCE [LARGE SCALE GENOMIC DNA]</scope>
    <source>
        <strain evidence="1 2">B_009152_10</strain>
    </source>
</reference>
<dbReference type="InterPro" id="IPR022372">
    <property type="entry name" value="Accessory_SS_Asp1"/>
</dbReference>
<evidence type="ECO:0000313" key="1">
    <source>
        <dbReference type="EMBL" id="ORP07936.1"/>
    </source>
</evidence>
<sequence length="524" mass="62433">MYYFIPFLERDNQSWQTNIVPWYKTPYRLEFDDILHQIRIFKRQELESKMLWLTYHPHLRYLLHRQDLLESDVFSVFDAIQNIANEEMHPLQLKDLTWDKDCDFIYTPFVIAVKQQGALYAEVEYGSEGFISYITYFKDNKIDFICYFDDRGFLSSLIEYEDQKPVNRYYYNAKGQWQLRENLQGGQPIVKVNPAVSYRFEKLTYESIDEVIWEFLTTFLNQDYQVGDSFVLAAHTRFQNQLLERLPEEAPKIISFFIERNQADDLQVHRQAIEQSRLLISDRKDFLERLQETYPQFISKMHHLPSFDTRLKLGLSQRLKESKIYVQMDIQMQQDPQILYEILYFVSKNPLTEVVFSVFNAEGYQIEALQKQIDSLIMERLNLKELLKDSVVSDAENTLEENTRDDYRFKIINLNDEMGLIRELEYTRLIVDLNPVANIYTQIAGISAGIPQINLQESEYVTHLQNGYILSDLSEFSKAGHYFLDTLEHWNQALIYSIDKIRQNTGEQFVDKWEKWLEEAKGEQ</sequence>
<name>A0A1X1L8A3_STRMT</name>
<proteinExistence type="predicted"/>
<dbReference type="NCBIfam" id="TIGR03713">
    <property type="entry name" value="acc_sec_asp1"/>
    <property type="match status" value="1"/>
</dbReference>
<dbReference type="GO" id="GO:0015031">
    <property type="term" value="P:protein transport"/>
    <property type="evidence" value="ECO:0007669"/>
    <property type="project" value="InterPro"/>
</dbReference>
<dbReference type="Proteomes" id="UP000193206">
    <property type="component" value="Unassembled WGS sequence"/>
</dbReference>
<comment type="caution">
    <text evidence="1">The sequence shown here is derived from an EMBL/GenBank/DDBJ whole genome shotgun (WGS) entry which is preliminary data.</text>
</comment>
<dbReference type="AlphaFoldDB" id="A0A1X1L8A3"/>
<dbReference type="RefSeq" id="WP_084929772.1">
    <property type="nucleotide sequence ID" value="NZ_NCVN01000008.1"/>
</dbReference>
<dbReference type="EMBL" id="NCVN01000008">
    <property type="protein sequence ID" value="ORP07936.1"/>
    <property type="molecule type" value="Genomic_DNA"/>
</dbReference>
<accession>A0A1X1L8A3</accession>
<organism evidence="1 2">
    <name type="scientific">Streptococcus mitis</name>
    <dbReference type="NCBI Taxonomy" id="28037"/>
    <lineage>
        <taxon>Bacteria</taxon>
        <taxon>Bacillati</taxon>
        <taxon>Bacillota</taxon>
        <taxon>Bacilli</taxon>
        <taxon>Lactobacillales</taxon>
        <taxon>Streptococcaceae</taxon>
        <taxon>Streptococcus</taxon>
        <taxon>Streptococcus mitis group</taxon>
    </lineage>
</organism>
<gene>
    <name evidence="1" type="ORF">B7692_02130</name>
</gene>
<dbReference type="Pfam" id="PF16993">
    <property type="entry name" value="Asp1"/>
    <property type="match status" value="1"/>
</dbReference>